<protein>
    <submittedName>
        <fullName evidence="1">Uncharacterized protein</fullName>
    </submittedName>
</protein>
<gene>
    <name evidence="1" type="ORF">DSM3645_10717</name>
</gene>
<dbReference type="Proteomes" id="UP000004358">
    <property type="component" value="Unassembled WGS sequence"/>
</dbReference>
<name>A3ZSN9_9BACT</name>
<comment type="caution">
    <text evidence="1">The sequence shown here is derived from an EMBL/GenBank/DDBJ whole genome shotgun (WGS) entry which is preliminary data.</text>
</comment>
<accession>A3ZSN9</accession>
<proteinExistence type="predicted"/>
<reference evidence="1 2" key="1">
    <citation type="submission" date="2006-02" db="EMBL/GenBank/DDBJ databases">
        <authorList>
            <person name="Amann R."/>
            <person name="Ferriera S."/>
            <person name="Johnson J."/>
            <person name="Kravitz S."/>
            <person name="Halpern A."/>
            <person name="Remington K."/>
            <person name="Beeson K."/>
            <person name="Tran B."/>
            <person name="Rogers Y.-H."/>
            <person name="Friedman R."/>
            <person name="Venter J.C."/>
        </authorList>
    </citation>
    <scope>NUCLEOTIDE SEQUENCE [LARGE SCALE GENOMIC DNA]</scope>
    <source>
        <strain evidence="1 2">DSM 3645</strain>
    </source>
</reference>
<sequence>MRKRYLGERSTVEFPTAQQSPLAAVFADRRSIHPLFHPQVVRFVER</sequence>
<evidence type="ECO:0000313" key="1">
    <source>
        <dbReference type="EMBL" id="EAQ80311.1"/>
    </source>
</evidence>
<organism evidence="1 2">
    <name type="scientific">Blastopirellula marina DSM 3645</name>
    <dbReference type="NCBI Taxonomy" id="314230"/>
    <lineage>
        <taxon>Bacteria</taxon>
        <taxon>Pseudomonadati</taxon>
        <taxon>Planctomycetota</taxon>
        <taxon>Planctomycetia</taxon>
        <taxon>Pirellulales</taxon>
        <taxon>Pirellulaceae</taxon>
        <taxon>Blastopirellula</taxon>
    </lineage>
</organism>
<dbReference type="AlphaFoldDB" id="A3ZSN9"/>
<dbReference type="STRING" id="314230.DSM3645_10717"/>
<dbReference type="EMBL" id="AANZ01000009">
    <property type="protein sequence ID" value="EAQ80311.1"/>
    <property type="molecule type" value="Genomic_DNA"/>
</dbReference>
<dbReference type="HOGENOM" id="CLU_3180801_0_0_0"/>
<evidence type="ECO:0000313" key="2">
    <source>
        <dbReference type="Proteomes" id="UP000004358"/>
    </source>
</evidence>